<dbReference type="OrthoDB" id="1068731at2759"/>
<dbReference type="EMBL" id="JADFTS010000002">
    <property type="protein sequence ID" value="KAF9618089.1"/>
    <property type="molecule type" value="Genomic_DNA"/>
</dbReference>
<sequence>MAPTSMEVKVMCCKDIKAFNFFQKLSIYSSVSIVSTRKETSKTQTPPQRHKTPIDREGKENPEWNHLIQLDLSALHLDNQHDLFLEFDMLCDSAIFGDKSIGQVRVPIKELIEECNGTVRYVSYQVMTTDGKPNGVLDFSYKVIDDQFNKIGSLYPEIESIAFHQPLIYPPPLPTPPEVYCPSPGVFYPQPLPETPHFVQAEFYYPPSAPLVYGAPTGPYGYPVGNYSYPVCGYPTNDGFWPRDESWRREL</sequence>
<evidence type="ECO:0000256" key="1">
    <source>
        <dbReference type="SAM" id="MobiDB-lite"/>
    </source>
</evidence>
<accession>A0A835IJ18</accession>
<evidence type="ECO:0000313" key="4">
    <source>
        <dbReference type="Proteomes" id="UP000631114"/>
    </source>
</evidence>
<organism evidence="3 4">
    <name type="scientific">Coptis chinensis</name>
    <dbReference type="NCBI Taxonomy" id="261450"/>
    <lineage>
        <taxon>Eukaryota</taxon>
        <taxon>Viridiplantae</taxon>
        <taxon>Streptophyta</taxon>
        <taxon>Embryophyta</taxon>
        <taxon>Tracheophyta</taxon>
        <taxon>Spermatophyta</taxon>
        <taxon>Magnoliopsida</taxon>
        <taxon>Ranunculales</taxon>
        <taxon>Ranunculaceae</taxon>
        <taxon>Coptidoideae</taxon>
        <taxon>Coptis</taxon>
    </lineage>
</organism>
<dbReference type="Gene3D" id="2.60.40.150">
    <property type="entry name" value="C2 domain"/>
    <property type="match status" value="1"/>
</dbReference>
<feature type="region of interest" description="Disordered" evidence="1">
    <location>
        <begin position="38"/>
        <end position="60"/>
    </location>
</feature>
<dbReference type="CDD" id="cd04051">
    <property type="entry name" value="C2_SRC2_like"/>
    <property type="match status" value="1"/>
</dbReference>
<dbReference type="AlphaFoldDB" id="A0A835IJ18"/>
<dbReference type="SUPFAM" id="SSF49562">
    <property type="entry name" value="C2 domain (Calcium/lipid-binding domain, CaLB)"/>
    <property type="match status" value="1"/>
</dbReference>
<dbReference type="InterPro" id="IPR044750">
    <property type="entry name" value="C2_SRC2/BAP"/>
</dbReference>
<evidence type="ECO:0000313" key="3">
    <source>
        <dbReference type="EMBL" id="KAF9618089.1"/>
    </source>
</evidence>
<dbReference type="InterPro" id="IPR035892">
    <property type="entry name" value="C2_domain_sf"/>
</dbReference>
<proteinExistence type="predicted"/>
<dbReference type="PANTHER" id="PTHR32246:SF169">
    <property type="entry name" value="PROTEIN SRC2-LIKE"/>
    <property type="match status" value="1"/>
</dbReference>
<dbReference type="PROSITE" id="PS50004">
    <property type="entry name" value="C2"/>
    <property type="match status" value="1"/>
</dbReference>
<gene>
    <name evidence="3" type="ORF">IFM89_000040</name>
</gene>
<dbReference type="PANTHER" id="PTHR32246">
    <property type="entry name" value="INGRESSION PROTEIN FIC1"/>
    <property type="match status" value="1"/>
</dbReference>
<name>A0A835IJ18_9MAGN</name>
<feature type="domain" description="C2" evidence="2">
    <location>
        <begin position="1"/>
        <end position="121"/>
    </location>
</feature>
<dbReference type="Pfam" id="PF00168">
    <property type="entry name" value="C2"/>
    <property type="match status" value="1"/>
</dbReference>
<comment type="caution">
    <text evidence="3">The sequence shown here is derived from an EMBL/GenBank/DDBJ whole genome shotgun (WGS) entry which is preliminary data.</text>
</comment>
<protein>
    <recommendedName>
        <fullName evidence="2">C2 domain-containing protein</fullName>
    </recommendedName>
</protein>
<dbReference type="GO" id="GO:0006952">
    <property type="term" value="P:defense response"/>
    <property type="evidence" value="ECO:0007669"/>
    <property type="project" value="InterPro"/>
</dbReference>
<keyword evidence="4" id="KW-1185">Reference proteome</keyword>
<reference evidence="3 4" key="1">
    <citation type="submission" date="2020-10" db="EMBL/GenBank/DDBJ databases">
        <title>The Coptis chinensis genome and diversification of protoberbering-type alkaloids.</title>
        <authorList>
            <person name="Wang B."/>
            <person name="Shu S."/>
            <person name="Song C."/>
            <person name="Liu Y."/>
        </authorList>
    </citation>
    <scope>NUCLEOTIDE SEQUENCE [LARGE SCALE GENOMIC DNA]</scope>
    <source>
        <strain evidence="3">HL-2020</strain>
        <tissue evidence="3">Leaf</tissue>
    </source>
</reference>
<evidence type="ECO:0000259" key="2">
    <source>
        <dbReference type="PROSITE" id="PS50004"/>
    </source>
</evidence>
<dbReference type="Proteomes" id="UP000631114">
    <property type="component" value="Unassembled WGS sequence"/>
</dbReference>
<dbReference type="InterPro" id="IPR000008">
    <property type="entry name" value="C2_dom"/>
</dbReference>